<keyword evidence="3" id="KW-1185">Reference proteome</keyword>
<keyword evidence="1" id="KW-1133">Transmembrane helix</keyword>
<comment type="caution">
    <text evidence="2">The sequence shown here is derived from an EMBL/GenBank/DDBJ whole genome shotgun (WGS) entry which is preliminary data.</text>
</comment>
<reference evidence="3" key="1">
    <citation type="journal article" date="2019" name="Int. J. Syst. Evol. Microbiol.">
        <title>The Global Catalogue of Microorganisms (GCM) 10K type strain sequencing project: providing services to taxonomists for standard genome sequencing and annotation.</title>
        <authorList>
            <consortium name="The Broad Institute Genomics Platform"/>
            <consortium name="The Broad Institute Genome Sequencing Center for Infectious Disease"/>
            <person name="Wu L."/>
            <person name="Ma J."/>
        </authorList>
    </citation>
    <scope>NUCLEOTIDE SEQUENCE [LARGE SCALE GENOMIC DNA]</scope>
    <source>
        <strain evidence="3">JCM 31696</strain>
    </source>
</reference>
<protein>
    <submittedName>
        <fullName evidence="2">Uncharacterized protein</fullName>
    </submittedName>
</protein>
<keyword evidence="1" id="KW-0812">Transmembrane</keyword>
<evidence type="ECO:0000313" key="3">
    <source>
        <dbReference type="Proteomes" id="UP001597083"/>
    </source>
</evidence>
<feature type="non-terminal residue" evidence="2">
    <location>
        <position position="1"/>
    </location>
</feature>
<organism evidence="2 3">
    <name type="scientific">Actinomadura adrarensis</name>
    <dbReference type="NCBI Taxonomy" id="1819600"/>
    <lineage>
        <taxon>Bacteria</taxon>
        <taxon>Bacillati</taxon>
        <taxon>Actinomycetota</taxon>
        <taxon>Actinomycetes</taxon>
        <taxon>Streptosporangiales</taxon>
        <taxon>Thermomonosporaceae</taxon>
        <taxon>Actinomadura</taxon>
    </lineage>
</organism>
<sequence length="140" mass="15119">ASQAFTKAFGGQSVLKDVAGLSELSRLISSSAFRSSVEAVAESVAADLIAADTSGDIGRTGTLTLAQQRECVAWIVFFVVLSFAANVLLEARLRFNNETTFALDLLGMSGLYVAVEARKLARRVFDWMYLTSEDDDPSEN</sequence>
<keyword evidence="1" id="KW-0472">Membrane</keyword>
<dbReference type="Proteomes" id="UP001597083">
    <property type="component" value="Unassembled WGS sequence"/>
</dbReference>
<name>A0ABW3CCW7_9ACTN</name>
<proteinExistence type="predicted"/>
<accession>A0ABW3CCW7</accession>
<evidence type="ECO:0000313" key="2">
    <source>
        <dbReference type="EMBL" id="MFD0851754.1"/>
    </source>
</evidence>
<dbReference type="EMBL" id="JBHTIR010000754">
    <property type="protein sequence ID" value="MFD0851754.1"/>
    <property type="molecule type" value="Genomic_DNA"/>
</dbReference>
<gene>
    <name evidence="2" type="ORF">ACFQ07_05960</name>
</gene>
<feature type="transmembrane region" description="Helical" evidence="1">
    <location>
        <begin position="71"/>
        <end position="89"/>
    </location>
</feature>
<evidence type="ECO:0000256" key="1">
    <source>
        <dbReference type="SAM" id="Phobius"/>
    </source>
</evidence>